<evidence type="ECO:0000256" key="2">
    <source>
        <dbReference type="SAM" id="SignalP"/>
    </source>
</evidence>
<sequence>MLVAVFTTMILSQSVGLCLPKRRRAGAGPMICSLSHDSNGAKMDVTDLKIEIPPRKETEKQPETDLRSLKDEKNPLLDPNVRDRLMSKRNAEKTKETAQAQHPADSPAIKELGCAKEEEVWSRLQQTTAMSTGEDVSFSQEVVGLKAGSLSMAFELYASNSNKQESPDSGGKSGTVAPGKAVLQEPCRLSKRKELGWRSALTSLHRKRPLKT</sequence>
<organism evidence="3 4">
    <name type="scientific">Necator americanus</name>
    <name type="common">Human hookworm</name>
    <dbReference type="NCBI Taxonomy" id="51031"/>
    <lineage>
        <taxon>Eukaryota</taxon>
        <taxon>Metazoa</taxon>
        <taxon>Ecdysozoa</taxon>
        <taxon>Nematoda</taxon>
        <taxon>Chromadorea</taxon>
        <taxon>Rhabditida</taxon>
        <taxon>Rhabditina</taxon>
        <taxon>Rhabditomorpha</taxon>
        <taxon>Strongyloidea</taxon>
        <taxon>Ancylostomatidae</taxon>
        <taxon>Bunostominae</taxon>
        <taxon>Necator</taxon>
    </lineage>
</organism>
<keyword evidence="2" id="KW-0732">Signal</keyword>
<reference evidence="4" key="1">
    <citation type="journal article" date="2014" name="Nat. Genet.">
        <title>Genome of the human hookworm Necator americanus.</title>
        <authorList>
            <person name="Tang Y.T."/>
            <person name="Gao X."/>
            <person name="Rosa B.A."/>
            <person name="Abubucker S."/>
            <person name="Hallsworth-Pepin K."/>
            <person name="Martin J."/>
            <person name="Tyagi R."/>
            <person name="Heizer E."/>
            <person name="Zhang X."/>
            <person name="Bhonagiri-Palsikar V."/>
            <person name="Minx P."/>
            <person name="Warren W.C."/>
            <person name="Wang Q."/>
            <person name="Zhan B."/>
            <person name="Hotez P.J."/>
            <person name="Sternberg P.W."/>
            <person name="Dougall A."/>
            <person name="Gaze S.T."/>
            <person name="Mulvenna J."/>
            <person name="Sotillo J."/>
            <person name="Ranganathan S."/>
            <person name="Rabelo E.M."/>
            <person name="Wilson R.K."/>
            <person name="Felgner P.L."/>
            <person name="Bethony J."/>
            <person name="Hawdon J.M."/>
            <person name="Gasser R.B."/>
            <person name="Loukas A."/>
            <person name="Mitreva M."/>
        </authorList>
    </citation>
    <scope>NUCLEOTIDE SEQUENCE [LARGE SCALE GENOMIC DNA]</scope>
</reference>
<protein>
    <submittedName>
        <fullName evidence="3">Uncharacterized protein</fullName>
    </submittedName>
</protein>
<keyword evidence="4" id="KW-1185">Reference proteome</keyword>
<dbReference type="KEGG" id="nai:NECAME_17630"/>
<gene>
    <name evidence="3" type="ORF">NECAME_17630</name>
</gene>
<feature type="chain" id="PRO_5004825572" evidence="2">
    <location>
        <begin position="17"/>
        <end position="212"/>
    </location>
</feature>
<dbReference type="EMBL" id="KI658374">
    <property type="protein sequence ID" value="ETN82825.1"/>
    <property type="molecule type" value="Genomic_DNA"/>
</dbReference>
<dbReference type="AlphaFoldDB" id="W2TL62"/>
<feature type="region of interest" description="Disordered" evidence="1">
    <location>
        <begin position="53"/>
        <end position="84"/>
    </location>
</feature>
<evidence type="ECO:0000256" key="1">
    <source>
        <dbReference type="SAM" id="MobiDB-lite"/>
    </source>
</evidence>
<evidence type="ECO:0000313" key="3">
    <source>
        <dbReference type="EMBL" id="ETN82825.1"/>
    </source>
</evidence>
<dbReference type="Proteomes" id="UP000053676">
    <property type="component" value="Unassembled WGS sequence"/>
</dbReference>
<evidence type="ECO:0000313" key="4">
    <source>
        <dbReference type="Proteomes" id="UP000053676"/>
    </source>
</evidence>
<name>W2TL62_NECAM</name>
<feature type="region of interest" description="Disordered" evidence="1">
    <location>
        <begin position="161"/>
        <end position="188"/>
    </location>
</feature>
<proteinExistence type="predicted"/>
<feature type="signal peptide" evidence="2">
    <location>
        <begin position="1"/>
        <end position="16"/>
    </location>
</feature>
<accession>W2TL62</accession>